<gene>
    <name evidence="1" type="ORF">LCGC14_1139420</name>
</gene>
<organism evidence="1">
    <name type="scientific">marine sediment metagenome</name>
    <dbReference type="NCBI Taxonomy" id="412755"/>
    <lineage>
        <taxon>unclassified sequences</taxon>
        <taxon>metagenomes</taxon>
        <taxon>ecological metagenomes</taxon>
    </lineage>
</organism>
<proteinExistence type="predicted"/>
<reference evidence="1" key="1">
    <citation type="journal article" date="2015" name="Nature">
        <title>Complex archaea that bridge the gap between prokaryotes and eukaryotes.</title>
        <authorList>
            <person name="Spang A."/>
            <person name="Saw J.H."/>
            <person name="Jorgensen S.L."/>
            <person name="Zaremba-Niedzwiedzka K."/>
            <person name="Martijn J."/>
            <person name="Lind A.E."/>
            <person name="van Eijk R."/>
            <person name="Schleper C."/>
            <person name="Guy L."/>
            <person name="Ettema T.J."/>
        </authorList>
    </citation>
    <scope>NUCLEOTIDE SEQUENCE</scope>
</reference>
<comment type="caution">
    <text evidence="1">The sequence shown here is derived from an EMBL/GenBank/DDBJ whole genome shotgun (WGS) entry which is preliminary data.</text>
</comment>
<dbReference type="AlphaFoldDB" id="A0A0F9PGZ3"/>
<evidence type="ECO:0000313" key="1">
    <source>
        <dbReference type="EMBL" id="KKN00281.1"/>
    </source>
</evidence>
<dbReference type="EMBL" id="LAZR01005395">
    <property type="protein sequence ID" value="KKN00281.1"/>
    <property type="molecule type" value="Genomic_DNA"/>
</dbReference>
<name>A0A0F9PGZ3_9ZZZZ</name>
<protein>
    <submittedName>
        <fullName evidence="1">Uncharacterized protein</fullName>
    </submittedName>
</protein>
<accession>A0A0F9PGZ3</accession>
<sequence>MARRTFRARISTPRSTAASAPQSTTVALARGTLERLWIVVPSGHAGLTGVALQDAEEHIFPWGPGSWLEGDEEVVEVRLDYELSGSSIVVRTYNEDDTYSHDHLLRFQILDPAGRVGRIVRPLDLAPTDLDIPTEGNTDEGMPIVGDELVGVTPEGGEVIEP</sequence>